<dbReference type="Proteomes" id="UP001299283">
    <property type="component" value="Unassembled WGS sequence"/>
</dbReference>
<comment type="caution">
    <text evidence="6">The sequence shown here is derived from an EMBL/GenBank/DDBJ whole genome shotgun (WGS) entry which is preliminary data.</text>
</comment>
<dbReference type="InterPro" id="IPR001647">
    <property type="entry name" value="HTH_TetR"/>
</dbReference>
<dbReference type="PANTHER" id="PTHR30055:SF148">
    <property type="entry name" value="TETR-FAMILY TRANSCRIPTIONAL REGULATOR"/>
    <property type="match status" value="1"/>
</dbReference>
<feature type="domain" description="HTH tetR-type" evidence="5">
    <location>
        <begin position="18"/>
        <end position="78"/>
    </location>
</feature>
<dbReference type="InterPro" id="IPR009057">
    <property type="entry name" value="Homeodomain-like_sf"/>
</dbReference>
<dbReference type="InterPro" id="IPR050109">
    <property type="entry name" value="HTH-type_TetR-like_transc_reg"/>
</dbReference>
<evidence type="ECO:0000256" key="1">
    <source>
        <dbReference type="ARBA" id="ARBA00023015"/>
    </source>
</evidence>
<accession>A0ABU5YYR3</accession>
<evidence type="ECO:0000256" key="4">
    <source>
        <dbReference type="PROSITE-ProRule" id="PRU00335"/>
    </source>
</evidence>
<dbReference type="SUPFAM" id="SSF48498">
    <property type="entry name" value="Tetracyclin repressor-like, C-terminal domain"/>
    <property type="match status" value="1"/>
</dbReference>
<dbReference type="InterPro" id="IPR011075">
    <property type="entry name" value="TetR_C"/>
</dbReference>
<keyword evidence="7" id="KW-1185">Reference proteome</keyword>
<dbReference type="RefSeq" id="WP_225398657.1">
    <property type="nucleotide sequence ID" value="NZ_JAYJJQ010000012.1"/>
</dbReference>
<gene>
    <name evidence="6" type="ORF">K5L39_13925</name>
</gene>
<name>A0ABU5YYR3_9MYCO</name>
<evidence type="ECO:0000256" key="3">
    <source>
        <dbReference type="ARBA" id="ARBA00023163"/>
    </source>
</evidence>
<dbReference type="InterPro" id="IPR036271">
    <property type="entry name" value="Tet_transcr_reg_TetR-rel_C_sf"/>
</dbReference>
<keyword evidence="3" id="KW-0804">Transcription</keyword>
<sequence>MTTSGPPGGRGSGRPRDPDVDRRILEAAILEYGDAGYDGLVMERVAQRAGVSKATLYLRWSGRDALLLACLGARDLHVAEIDTGSLRSDLRSLATSVAGLYFSDYGRPTLRLVLESQRHPVLAAQSQKIQDAQVMAARSIMRRAIQRGEIPADTPVSIVLDGLCGALLNHALSTPRRLEDHARTMLPDYIDRLVEFVLAGSDAVRARFGSAAT</sequence>
<evidence type="ECO:0000259" key="5">
    <source>
        <dbReference type="PROSITE" id="PS50977"/>
    </source>
</evidence>
<dbReference type="Gene3D" id="1.10.357.10">
    <property type="entry name" value="Tetracycline Repressor, domain 2"/>
    <property type="match status" value="1"/>
</dbReference>
<protein>
    <submittedName>
        <fullName evidence="6">TetR/AcrR family transcriptional regulator</fullName>
    </submittedName>
</protein>
<feature type="DNA-binding region" description="H-T-H motif" evidence="4">
    <location>
        <begin position="41"/>
        <end position="60"/>
    </location>
</feature>
<dbReference type="SUPFAM" id="SSF46689">
    <property type="entry name" value="Homeodomain-like"/>
    <property type="match status" value="1"/>
</dbReference>
<keyword evidence="2 4" id="KW-0238">DNA-binding</keyword>
<dbReference type="PRINTS" id="PR00455">
    <property type="entry name" value="HTHTETR"/>
</dbReference>
<dbReference type="PROSITE" id="PS50977">
    <property type="entry name" value="HTH_TETR_2"/>
    <property type="match status" value="1"/>
</dbReference>
<dbReference type="Pfam" id="PF00440">
    <property type="entry name" value="TetR_N"/>
    <property type="match status" value="1"/>
</dbReference>
<proteinExistence type="predicted"/>
<evidence type="ECO:0000313" key="6">
    <source>
        <dbReference type="EMBL" id="MEB3070284.1"/>
    </source>
</evidence>
<dbReference type="EMBL" id="JAYJJQ010000012">
    <property type="protein sequence ID" value="MEB3070284.1"/>
    <property type="molecule type" value="Genomic_DNA"/>
</dbReference>
<dbReference type="PANTHER" id="PTHR30055">
    <property type="entry name" value="HTH-TYPE TRANSCRIPTIONAL REGULATOR RUTR"/>
    <property type="match status" value="1"/>
</dbReference>
<reference evidence="6 7" key="1">
    <citation type="submission" date="2023-12" db="EMBL/GenBank/DDBJ databases">
        <title>Description of new species of Mycobacterium terrae complex isolated from sewage at the Sao Paulo Zoological Park Foundation in Brazil.</title>
        <authorList>
            <person name="Romagnoli C.L."/>
            <person name="Conceicao E.C."/>
            <person name="Machado E."/>
            <person name="Barreto L.B.P.F."/>
            <person name="Sharma A."/>
            <person name="Silva N.M."/>
            <person name="Marques L.E."/>
            <person name="Juliana M.A."/>
            <person name="Lourenco M.C.S."/>
            <person name="Digiampietri L.A."/>
            <person name="Suffys P.N."/>
            <person name="Viana-Niero C."/>
        </authorList>
    </citation>
    <scope>NUCLEOTIDE SEQUENCE [LARGE SCALE GENOMIC DNA]</scope>
    <source>
        <strain evidence="6 7">MYC017</strain>
    </source>
</reference>
<dbReference type="Gene3D" id="1.10.10.60">
    <property type="entry name" value="Homeodomain-like"/>
    <property type="match status" value="1"/>
</dbReference>
<dbReference type="Pfam" id="PF16859">
    <property type="entry name" value="TetR_C_11"/>
    <property type="match status" value="1"/>
</dbReference>
<organism evidence="6 7">
    <name type="scientific">[Mycobacterium] vasticus</name>
    <dbReference type="NCBI Taxonomy" id="2875777"/>
    <lineage>
        <taxon>Bacteria</taxon>
        <taxon>Bacillati</taxon>
        <taxon>Actinomycetota</taxon>
        <taxon>Actinomycetes</taxon>
        <taxon>Mycobacteriales</taxon>
        <taxon>Mycobacteriaceae</taxon>
        <taxon>Mycolicibacter</taxon>
    </lineage>
</organism>
<keyword evidence="1" id="KW-0805">Transcription regulation</keyword>
<evidence type="ECO:0000256" key="2">
    <source>
        <dbReference type="ARBA" id="ARBA00023125"/>
    </source>
</evidence>
<evidence type="ECO:0000313" key="7">
    <source>
        <dbReference type="Proteomes" id="UP001299283"/>
    </source>
</evidence>